<proteinExistence type="predicted"/>
<dbReference type="EMBL" id="BARW01035514">
    <property type="protein sequence ID" value="GAJ20954.1"/>
    <property type="molecule type" value="Genomic_DNA"/>
</dbReference>
<dbReference type="PANTHER" id="PTHR43818">
    <property type="entry name" value="BCDNA.GH03377"/>
    <property type="match status" value="1"/>
</dbReference>
<gene>
    <name evidence="2" type="ORF">S12H4_55368</name>
</gene>
<sequence>NLNACAGRADVAVTGVCDIWKNRRDAVAAKYGTTAKAYHDYRDMLQAKDIDAVIIATPPHWHCRMAVDACEAGKDIYLQKPMTLHVGESLSVRNAVRRHRRICQIGTQIHAGQNYRRVVEFIRSGKLGPVSVARTFNVMNQGPGGIGNRPNGDPPDQMDWNLWVGPAPMRPYNPLIVQSAYNHCSFMAFSGGWTPGMAPHIIDLPVWGIGTGLSGGHVLFGRA</sequence>
<dbReference type="PANTHER" id="PTHR43818:SF5">
    <property type="entry name" value="OXIDOREDUCTASE FAMILY PROTEIN"/>
    <property type="match status" value="1"/>
</dbReference>
<comment type="caution">
    <text evidence="2">The sequence shown here is derived from an EMBL/GenBank/DDBJ whole genome shotgun (WGS) entry which is preliminary data.</text>
</comment>
<feature type="non-terminal residue" evidence="2">
    <location>
        <position position="1"/>
    </location>
</feature>
<dbReference type="GO" id="GO:0000166">
    <property type="term" value="F:nucleotide binding"/>
    <property type="evidence" value="ECO:0007669"/>
    <property type="project" value="InterPro"/>
</dbReference>
<dbReference type="Pfam" id="PF01408">
    <property type="entry name" value="GFO_IDH_MocA"/>
    <property type="match status" value="1"/>
</dbReference>
<evidence type="ECO:0000313" key="2">
    <source>
        <dbReference type="EMBL" id="GAJ20954.1"/>
    </source>
</evidence>
<feature type="domain" description="Gfo/Idh/MocA-like oxidoreductase N-terminal" evidence="1">
    <location>
        <begin position="9"/>
        <end position="106"/>
    </location>
</feature>
<reference evidence="2" key="1">
    <citation type="journal article" date="2014" name="Front. Microbiol.">
        <title>High frequency of phylogenetically diverse reductive dehalogenase-homologous genes in deep subseafloor sedimentary metagenomes.</title>
        <authorList>
            <person name="Kawai M."/>
            <person name="Futagami T."/>
            <person name="Toyoda A."/>
            <person name="Takaki Y."/>
            <person name="Nishi S."/>
            <person name="Hori S."/>
            <person name="Arai W."/>
            <person name="Tsubouchi T."/>
            <person name="Morono Y."/>
            <person name="Uchiyama I."/>
            <person name="Ito T."/>
            <person name="Fujiyama A."/>
            <person name="Inagaki F."/>
            <person name="Takami H."/>
        </authorList>
    </citation>
    <scope>NUCLEOTIDE SEQUENCE</scope>
    <source>
        <strain evidence="2">Expedition CK06-06</strain>
    </source>
</reference>
<dbReference type="Gene3D" id="3.40.50.720">
    <property type="entry name" value="NAD(P)-binding Rossmann-like Domain"/>
    <property type="match status" value="1"/>
</dbReference>
<name>X1UU34_9ZZZZ</name>
<dbReference type="SUPFAM" id="SSF51735">
    <property type="entry name" value="NAD(P)-binding Rossmann-fold domains"/>
    <property type="match status" value="1"/>
</dbReference>
<dbReference type="InterPro" id="IPR050463">
    <property type="entry name" value="Gfo/Idh/MocA_oxidrdct_glycsds"/>
</dbReference>
<protein>
    <recommendedName>
        <fullName evidence="1">Gfo/Idh/MocA-like oxidoreductase N-terminal domain-containing protein</fullName>
    </recommendedName>
</protein>
<dbReference type="InterPro" id="IPR036291">
    <property type="entry name" value="NAD(P)-bd_dom_sf"/>
</dbReference>
<accession>X1UU34</accession>
<feature type="non-terminal residue" evidence="2">
    <location>
        <position position="223"/>
    </location>
</feature>
<evidence type="ECO:0000259" key="1">
    <source>
        <dbReference type="Pfam" id="PF01408"/>
    </source>
</evidence>
<dbReference type="AlphaFoldDB" id="X1UU34"/>
<dbReference type="InterPro" id="IPR000683">
    <property type="entry name" value="Gfo/Idh/MocA-like_OxRdtase_N"/>
</dbReference>
<organism evidence="2">
    <name type="scientific">marine sediment metagenome</name>
    <dbReference type="NCBI Taxonomy" id="412755"/>
    <lineage>
        <taxon>unclassified sequences</taxon>
        <taxon>metagenomes</taxon>
        <taxon>ecological metagenomes</taxon>
    </lineage>
</organism>